<feature type="non-terminal residue" evidence="1">
    <location>
        <position position="1"/>
    </location>
</feature>
<dbReference type="AlphaFoldDB" id="F3CII1"/>
<name>F3CII1_PSESG</name>
<dbReference type="Proteomes" id="UP000005466">
    <property type="component" value="Unassembled WGS sequence"/>
</dbReference>
<evidence type="ECO:0000313" key="2">
    <source>
        <dbReference type="Proteomes" id="UP000005466"/>
    </source>
</evidence>
<organism evidence="1 2">
    <name type="scientific">Pseudomonas savastanoi pv. glycinea str. race 4</name>
    <dbReference type="NCBI Taxonomy" id="875330"/>
    <lineage>
        <taxon>Bacteria</taxon>
        <taxon>Pseudomonadati</taxon>
        <taxon>Pseudomonadota</taxon>
        <taxon>Gammaproteobacteria</taxon>
        <taxon>Pseudomonadales</taxon>
        <taxon>Pseudomonadaceae</taxon>
        <taxon>Pseudomonas</taxon>
    </lineage>
</organism>
<evidence type="ECO:0000313" key="1">
    <source>
        <dbReference type="EMBL" id="EGH19073.1"/>
    </source>
</evidence>
<sequence>GVARGWADGIVRDSDWMNLCRRQTIIAPTLRVVAQFWTLRV</sequence>
<gene>
    <name evidence="1" type="ORF">Pgy4_39525</name>
</gene>
<accession>F3CII1</accession>
<feature type="non-terminal residue" evidence="1">
    <location>
        <position position="41"/>
    </location>
</feature>
<dbReference type="EMBL" id="ADWY01003556">
    <property type="protein sequence ID" value="EGH19073.1"/>
    <property type="molecule type" value="Genomic_DNA"/>
</dbReference>
<protein>
    <submittedName>
        <fullName evidence="1">Uncharacterized protein</fullName>
    </submittedName>
</protein>
<proteinExistence type="predicted"/>
<comment type="caution">
    <text evidence="1">The sequence shown here is derived from an EMBL/GenBank/DDBJ whole genome shotgun (WGS) entry which is preliminary data.</text>
</comment>
<reference evidence="1 2" key="1">
    <citation type="journal article" date="2011" name="PLoS Pathog.">
        <title>Dynamic evolution of pathogenicity revealed by sequencing and comparative genomics of 19 Pseudomonas syringae isolates.</title>
        <authorList>
            <person name="Baltrus D.A."/>
            <person name="Nishimura M.T."/>
            <person name="Romanchuk A."/>
            <person name="Chang J.H."/>
            <person name="Mukhtar M.S."/>
            <person name="Cherkis K."/>
            <person name="Roach J."/>
            <person name="Grant S.R."/>
            <person name="Jones C.D."/>
            <person name="Dangl J.L."/>
        </authorList>
    </citation>
    <scope>NUCLEOTIDE SEQUENCE [LARGE SCALE GENOMIC DNA]</scope>
    <source>
        <strain evidence="2">race 4</strain>
    </source>
</reference>